<dbReference type="AlphaFoldDB" id="C2EMG9"/>
<evidence type="ECO:0000313" key="4">
    <source>
        <dbReference type="Proteomes" id="UP000005583"/>
    </source>
</evidence>
<keyword evidence="1" id="KW-0694">RNA-binding</keyword>
<comment type="caution">
    <text evidence="3">The sequence shown here is derived from an EMBL/GenBank/DDBJ whole genome shotgun (WGS) entry which is preliminary data.</text>
</comment>
<dbReference type="CDD" id="cd00165">
    <property type="entry name" value="S4"/>
    <property type="match status" value="1"/>
</dbReference>
<sequence>MERRQASKFYPHFNQEERPVIDYFTGLFNQLIFKHELILTDFLDPGKRAILKTIVGNDAFTQEYGGYPNAEKKRVYLSEEWLSLRPSDYQIQPYEIEYPQKFMQINHSAILGTLANSGINTDTFGDILTDGKGKWQFLAKKELTEFFEEQITRIGKAQVKLKPITFKEILIPEDDSVERTEIMASMRIDAILSGISKQSRGQIQKMITSHLVKLNWHDIADSNIMVKENDVLSLRHFGRILIEDVSATRKGKYKVVLKLWQTKKYN</sequence>
<dbReference type="PANTHER" id="PTHR13633:SF3">
    <property type="entry name" value="MITOCHONDRIAL TRANSCRIPTION RESCUE FACTOR 1"/>
    <property type="match status" value="1"/>
</dbReference>
<dbReference type="STRING" id="525365.HMPREF0548_0865"/>
<accession>C2EMG9</accession>
<dbReference type="SUPFAM" id="SSF55174">
    <property type="entry name" value="Alpha-L RNA-binding motif"/>
    <property type="match status" value="1"/>
</dbReference>
<feature type="domain" description="RNA-binding S4" evidence="2">
    <location>
        <begin position="186"/>
        <end position="243"/>
    </location>
</feature>
<dbReference type="RefSeq" id="WP_007125393.1">
    <property type="nucleotide sequence ID" value="NZ_AZFO01000002.1"/>
</dbReference>
<dbReference type="Gene3D" id="3.30.70.330">
    <property type="match status" value="1"/>
</dbReference>
<dbReference type="Proteomes" id="UP000005583">
    <property type="component" value="Unassembled WGS sequence"/>
</dbReference>
<name>C2EMG9_9LACO</name>
<dbReference type="Pfam" id="PF17774">
    <property type="entry name" value="YlmH_RBD"/>
    <property type="match status" value="1"/>
</dbReference>
<dbReference type="PATRIC" id="fig|525365.8.peg.743"/>
<gene>
    <name evidence="3" type="ORF">HMPREF0548_0865</name>
</gene>
<dbReference type="InterPro" id="IPR040591">
    <property type="entry name" value="RqcP2_RBD"/>
</dbReference>
<evidence type="ECO:0000313" key="3">
    <source>
        <dbReference type="EMBL" id="EEJ72178.1"/>
    </source>
</evidence>
<dbReference type="eggNOG" id="COG2302">
    <property type="taxonomic scope" value="Bacteria"/>
</dbReference>
<dbReference type="EMBL" id="ACGU01000043">
    <property type="protein sequence ID" value="EEJ72178.1"/>
    <property type="molecule type" value="Genomic_DNA"/>
</dbReference>
<dbReference type="InterPro" id="IPR012677">
    <property type="entry name" value="Nucleotide-bd_a/b_plait_sf"/>
</dbReference>
<evidence type="ECO:0000259" key="2">
    <source>
        <dbReference type="SMART" id="SM00363"/>
    </source>
</evidence>
<organism evidence="3 4">
    <name type="scientific">Lactobacillus ultunensis DSM 16047</name>
    <dbReference type="NCBI Taxonomy" id="525365"/>
    <lineage>
        <taxon>Bacteria</taxon>
        <taxon>Bacillati</taxon>
        <taxon>Bacillota</taxon>
        <taxon>Bacilli</taxon>
        <taxon>Lactobacillales</taxon>
        <taxon>Lactobacillaceae</taxon>
        <taxon>Lactobacillus</taxon>
    </lineage>
</organism>
<keyword evidence="4" id="KW-1185">Reference proteome</keyword>
<dbReference type="InterPro" id="IPR002942">
    <property type="entry name" value="S4_RNA-bd"/>
</dbReference>
<dbReference type="SMART" id="SM00363">
    <property type="entry name" value="S4"/>
    <property type="match status" value="1"/>
</dbReference>
<evidence type="ECO:0000256" key="1">
    <source>
        <dbReference type="PROSITE-ProRule" id="PRU00182"/>
    </source>
</evidence>
<reference evidence="3 4" key="1">
    <citation type="submission" date="2009-01" db="EMBL/GenBank/DDBJ databases">
        <authorList>
            <person name="Qin X."/>
            <person name="Bachman B."/>
            <person name="Battles P."/>
            <person name="Bell A."/>
            <person name="Bess C."/>
            <person name="Bickham C."/>
            <person name="Chaboub L."/>
            <person name="Chen D."/>
            <person name="Coyle M."/>
            <person name="Deiros D.R."/>
            <person name="Dinh H."/>
            <person name="Forbes L."/>
            <person name="Fowler G."/>
            <person name="Francisco L."/>
            <person name="Fu Q."/>
            <person name="Gubbala S."/>
            <person name="Hale W."/>
            <person name="Han Y."/>
            <person name="Hemphill L."/>
            <person name="Highlander S.K."/>
            <person name="Hirani K."/>
            <person name="Hogues M."/>
            <person name="Jackson L."/>
            <person name="Jakkamsetti A."/>
            <person name="Javaid M."/>
            <person name="Jiang H."/>
            <person name="Korchina V."/>
            <person name="Kovar C."/>
            <person name="Lara F."/>
            <person name="Lee S."/>
            <person name="Mata R."/>
            <person name="Mathew T."/>
            <person name="Moen C."/>
            <person name="Morales K."/>
            <person name="Munidasa M."/>
            <person name="Nazareth L."/>
            <person name="Ngo R."/>
            <person name="Nguyen L."/>
            <person name="Okwuonu G."/>
            <person name="Ongeri F."/>
            <person name="Patil S."/>
            <person name="Petrosino J."/>
            <person name="Pham C."/>
            <person name="Pham P."/>
            <person name="Pu L.-L."/>
            <person name="Puazo M."/>
            <person name="Raj R."/>
            <person name="Reid J."/>
            <person name="Rouhana J."/>
            <person name="Saada N."/>
            <person name="Shang Y."/>
            <person name="Simmons D."/>
            <person name="Thornton R."/>
            <person name="Warren J."/>
            <person name="Weissenberger G."/>
            <person name="Zhang J."/>
            <person name="Zhang L."/>
            <person name="Zhou C."/>
            <person name="Zhu D."/>
            <person name="Muzny D."/>
            <person name="Worley K."/>
            <person name="Gibbs R."/>
        </authorList>
    </citation>
    <scope>NUCLEOTIDE SEQUENCE [LARGE SCALE GENOMIC DNA]</scope>
    <source>
        <strain evidence="3 4">DSM 16047</strain>
    </source>
</reference>
<dbReference type="Gene3D" id="3.30.1370.160">
    <property type="match status" value="1"/>
</dbReference>
<dbReference type="GO" id="GO:0003723">
    <property type="term" value="F:RNA binding"/>
    <property type="evidence" value="ECO:0007669"/>
    <property type="project" value="UniProtKB-KW"/>
</dbReference>
<dbReference type="OrthoDB" id="9812787at2"/>
<dbReference type="PANTHER" id="PTHR13633">
    <property type="entry name" value="MITOCHONDRIAL TRANSCRIPTION RESCUE FACTOR 1"/>
    <property type="match status" value="1"/>
</dbReference>
<dbReference type="PROSITE" id="PS50889">
    <property type="entry name" value="S4"/>
    <property type="match status" value="1"/>
</dbReference>
<dbReference type="HOGENOM" id="CLU_075687_2_0_9"/>
<protein>
    <submittedName>
        <fullName evidence="3">S4 domain protein</fullName>
    </submittedName>
</protein>
<proteinExistence type="predicted"/>